<evidence type="ECO:0000313" key="9">
    <source>
        <dbReference type="EMBL" id="KLU80970.1"/>
    </source>
</evidence>
<evidence type="ECO:0000259" key="8">
    <source>
        <dbReference type="Pfam" id="PF20684"/>
    </source>
</evidence>
<feature type="transmembrane region" description="Helical" evidence="7">
    <location>
        <begin position="165"/>
        <end position="185"/>
    </location>
</feature>
<feature type="transmembrane region" description="Helical" evidence="7">
    <location>
        <begin position="85"/>
        <end position="104"/>
    </location>
</feature>
<feature type="domain" description="Rhodopsin" evidence="8">
    <location>
        <begin position="30"/>
        <end position="262"/>
    </location>
</feature>
<feature type="transmembrane region" description="Helical" evidence="7">
    <location>
        <begin position="12"/>
        <end position="34"/>
    </location>
</feature>
<feature type="transmembrane region" description="Helical" evidence="7">
    <location>
        <begin position="235"/>
        <end position="255"/>
    </location>
</feature>
<keyword evidence="3 7" id="KW-1133">Transmembrane helix</keyword>
<feature type="compositionally biased region" description="Polar residues" evidence="6">
    <location>
        <begin position="278"/>
        <end position="291"/>
    </location>
</feature>
<dbReference type="STRING" id="644358.A0A0C4DK04"/>
<reference evidence="9" key="3">
    <citation type="submission" date="2011-03" db="EMBL/GenBank/DDBJ databases">
        <title>Annotation of Magnaporthe poae ATCC 64411.</title>
        <authorList>
            <person name="Ma L.-J."/>
            <person name="Dead R."/>
            <person name="Young S.K."/>
            <person name="Zeng Q."/>
            <person name="Gargeya S."/>
            <person name="Fitzgerald M."/>
            <person name="Haas B."/>
            <person name="Abouelleil A."/>
            <person name="Alvarado L."/>
            <person name="Arachchi H.M."/>
            <person name="Berlin A."/>
            <person name="Brown A."/>
            <person name="Chapman S.B."/>
            <person name="Chen Z."/>
            <person name="Dunbar C."/>
            <person name="Freedman E."/>
            <person name="Gearin G."/>
            <person name="Gellesch M."/>
            <person name="Goldberg J."/>
            <person name="Griggs A."/>
            <person name="Gujja S."/>
            <person name="Heiman D."/>
            <person name="Howarth C."/>
            <person name="Larson L."/>
            <person name="Lui A."/>
            <person name="MacDonald P.J.P."/>
            <person name="Mehta T."/>
            <person name="Montmayeur A."/>
            <person name="Murphy C."/>
            <person name="Neiman D."/>
            <person name="Pearson M."/>
            <person name="Priest M."/>
            <person name="Roberts A."/>
            <person name="Saif S."/>
            <person name="Shea T."/>
            <person name="Shenoy N."/>
            <person name="Sisk P."/>
            <person name="Stolte C."/>
            <person name="Sykes S."/>
            <person name="Yandava C."/>
            <person name="Wortman J."/>
            <person name="Nusbaum C."/>
            <person name="Birren B."/>
        </authorList>
    </citation>
    <scope>NUCLEOTIDE SEQUENCE</scope>
    <source>
        <strain evidence="9">ATCC 64411</strain>
    </source>
</reference>
<dbReference type="InterPro" id="IPR049326">
    <property type="entry name" value="Rhodopsin_dom_fungi"/>
</dbReference>
<evidence type="ECO:0000256" key="6">
    <source>
        <dbReference type="SAM" id="MobiDB-lite"/>
    </source>
</evidence>
<reference evidence="10" key="4">
    <citation type="journal article" date="2015" name="G3 (Bethesda)">
        <title>Genome sequences of three phytopathogenic species of the Magnaporthaceae family of fungi.</title>
        <authorList>
            <person name="Okagaki L.H."/>
            <person name="Nunes C.C."/>
            <person name="Sailsbery J."/>
            <person name="Clay B."/>
            <person name="Brown D."/>
            <person name="John T."/>
            <person name="Oh Y."/>
            <person name="Young N."/>
            <person name="Fitzgerald M."/>
            <person name="Haas B.J."/>
            <person name="Zeng Q."/>
            <person name="Young S."/>
            <person name="Adiconis X."/>
            <person name="Fan L."/>
            <person name="Levin J.Z."/>
            <person name="Mitchell T.K."/>
            <person name="Okubara P.A."/>
            <person name="Farman M.L."/>
            <person name="Kohn L.M."/>
            <person name="Birren B."/>
            <person name="Ma L.-J."/>
            <person name="Dean R.A."/>
        </authorList>
    </citation>
    <scope>NUCLEOTIDE SEQUENCE</scope>
    <source>
        <strain evidence="10">ATCC 64411 / 73-15</strain>
    </source>
</reference>
<dbReference type="GO" id="GO:0016020">
    <property type="term" value="C:membrane"/>
    <property type="evidence" value="ECO:0007669"/>
    <property type="project" value="UniProtKB-SubCell"/>
</dbReference>
<evidence type="ECO:0000256" key="4">
    <source>
        <dbReference type="ARBA" id="ARBA00023136"/>
    </source>
</evidence>
<dbReference type="EnsemblFungi" id="MAPG_00066T0">
    <property type="protein sequence ID" value="MAPG_00066T0"/>
    <property type="gene ID" value="MAPG_00066"/>
</dbReference>
<reference evidence="10" key="5">
    <citation type="submission" date="2015-06" db="UniProtKB">
        <authorList>
            <consortium name="EnsemblFungi"/>
        </authorList>
    </citation>
    <scope>IDENTIFICATION</scope>
    <source>
        <strain evidence="10">ATCC 64411</strain>
    </source>
</reference>
<evidence type="ECO:0000313" key="10">
    <source>
        <dbReference type="EnsemblFungi" id="MAPG_00066T0"/>
    </source>
</evidence>
<feature type="transmembrane region" description="Helical" evidence="7">
    <location>
        <begin position="46"/>
        <end position="65"/>
    </location>
</feature>
<dbReference type="eggNOG" id="ENOG502TG1H">
    <property type="taxonomic scope" value="Eukaryota"/>
</dbReference>
<dbReference type="EMBL" id="GL876966">
    <property type="protein sequence ID" value="KLU80970.1"/>
    <property type="molecule type" value="Genomic_DNA"/>
</dbReference>
<dbReference type="InterPro" id="IPR052337">
    <property type="entry name" value="SAT4-like"/>
</dbReference>
<evidence type="ECO:0000256" key="1">
    <source>
        <dbReference type="ARBA" id="ARBA00004141"/>
    </source>
</evidence>
<evidence type="ECO:0000313" key="11">
    <source>
        <dbReference type="Proteomes" id="UP000011715"/>
    </source>
</evidence>
<gene>
    <name evidence="9" type="ORF">MAPG_00066</name>
</gene>
<dbReference type="Pfam" id="PF20684">
    <property type="entry name" value="Fung_rhodopsin"/>
    <property type="match status" value="1"/>
</dbReference>
<keyword evidence="11" id="KW-1185">Reference proteome</keyword>
<feature type="compositionally biased region" description="Basic residues" evidence="6">
    <location>
        <begin position="300"/>
        <end position="309"/>
    </location>
</feature>
<reference evidence="11" key="1">
    <citation type="submission" date="2010-05" db="EMBL/GenBank/DDBJ databases">
        <title>The genome sequence of Magnaporthe poae strain ATCC 64411.</title>
        <authorList>
            <person name="Ma L.-J."/>
            <person name="Dead R."/>
            <person name="Young S."/>
            <person name="Zeng Q."/>
            <person name="Koehrsen M."/>
            <person name="Alvarado L."/>
            <person name="Berlin A."/>
            <person name="Chapman S.B."/>
            <person name="Chen Z."/>
            <person name="Freedman E."/>
            <person name="Gellesch M."/>
            <person name="Goldberg J."/>
            <person name="Griggs A."/>
            <person name="Gujja S."/>
            <person name="Heilman E.R."/>
            <person name="Heiman D."/>
            <person name="Hepburn T."/>
            <person name="Howarth C."/>
            <person name="Jen D."/>
            <person name="Larson L."/>
            <person name="Mehta T."/>
            <person name="Neiman D."/>
            <person name="Pearson M."/>
            <person name="Roberts A."/>
            <person name="Saif S."/>
            <person name="Shea T."/>
            <person name="Shenoy N."/>
            <person name="Sisk P."/>
            <person name="Stolte C."/>
            <person name="Sykes S."/>
            <person name="Walk T."/>
            <person name="White J."/>
            <person name="Yandava C."/>
            <person name="Haas B."/>
            <person name="Nusbaum C."/>
            <person name="Birren B."/>
        </authorList>
    </citation>
    <scope>NUCLEOTIDE SEQUENCE [LARGE SCALE GENOMIC DNA]</scope>
    <source>
        <strain evidence="11">ATCC 64411 / 73-15</strain>
    </source>
</reference>
<evidence type="ECO:0000256" key="7">
    <source>
        <dbReference type="SAM" id="Phobius"/>
    </source>
</evidence>
<evidence type="ECO:0000256" key="2">
    <source>
        <dbReference type="ARBA" id="ARBA00022692"/>
    </source>
</evidence>
<feature type="transmembrane region" description="Helical" evidence="7">
    <location>
        <begin position="197"/>
        <end position="215"/>
    </location>
</feature>
<sequence length="329" mass="35554">MAAEQDLTGGPALLGVSITTAFIALLSTGLRFAVRATPSEHIGLDDYVVGVAALVGLVGTVFSILEGTAMAASTMQALAYDVLGQPWFFLGATLAKASICLSFIRIMGDLKIWRILLLALVLMLVLLNFVFVLTSNLQCRPLEMLWNMDADGECWDPSIQLNLGFFRGVFAVLSWLFMSLFPVLILRDLEIDQTTGWLFYVLSGLSLAAGTFATAQTYEYSQIPTQSAVFTYVHFISSLLAILEQNTAIVAANVLPMGALLSRMRASGRGSSSLFSKRPSSGSTSAGSNPQLLAPETQLARKHRRRRTAGARGPLHAAQGLALDRHTRH</sequence>
<protein>
    <recommendedName>
        <fullName evidence="8">Rhodopsin domain-containing protein</fullName>
    </recommendedName>
</protein>
<proteinExistence type="inferred from homology"/>
<dbReference type="PANTHER" id="PTHR33048">
    <property type="entry name" value="PTH11-LIKE INTEGRAL MEMBRANE PROTEIN (AFU_ORTHOLOGUE AFUA_5G11245)"/>
    <property type="match status" value="1"/>
</dbReference>
<evidence type="ECO:0000256" key="5">
    <source>
        <dbReference type="ARBA" id="ARBA00038359"/>
    </source>
</evidence>
<organism evidence="10 11">
    <name type="scientific">Magnaporthiopsis poae (strain ATCC 64411 / 73-15)</name>
    <name type="common">Kentucky bluegrass fungus</name>
    <name type="synonym">Magnaporthe poae</name>
    <dbReference type="NCBI Taxonomy" id="644358"/>
    <lineage>
        <taxon>Eukaryota</taxon>
        <taxon>Fungi</taxon>
        <taxon>Dikarya</taxon>
        <taxon>Ascomycota</taxon>
        <taxon>Pezizomycotina</taxon>
        <taxon>Sordariomycetes</taxon>
        <taxon>Sordariomycetidae</taxon>
        <taxon>Magnaporthales</taxon>
        <taxon>Magnaporthaceae</taxon>
        <taxon>Magnaporthiopsis</taxon>
    </lineage>
</organism>
<comment type="subcellular location">
    <subcellularLocation>
        <location evidence="1">Membrane</location>
        <topology evidence="1">Multi-pass membrane protein</topology>
    </subcellularLocation>
</comment>
<accession>A0A0C4DK04</accession>
<evidence type="ECO:0000256" key="3">
    <source>
        <dbReference type="ARBA" id="ARBA00022989"/>
    </source>
</evidence>
<feature type="region of interest" description="Disordered" evidence="6">
    <location>
        <begin position="269"/>
        <end position="329"/>
    </location>
</feature>
<comment type="similarity">
    <text evidence="5">Belongs to the SAT4 family.</text>
</comment>
<dbReference type="VEuPathDB" id="FungiDB:MAPG_00066"/>
<dbReference type="EMBL" id="ADBL01000014">
    <property type="status" value="NOT_ANNOTATED_CDS"/>
    <property type="molecule type" value="Genomic_DNA"/>
</dbReference>
<reference evidence="9" key="2">
    <citation type="submission" date="2010-05" db="EMBL/GenBank/DDBJ databases">
        <title>The Genome Sequence of Magnaporthe poae strain ATCC 64411.</title>
        <authorList>
            <consortium name="The Broad Institute Genome Sequencing Platform"/>
            <consortium name="Broad Institute Genome Sequencing Center for Infectious Disease"/>
            <person name="Ma L.-J."/>
            <person name="Dead R."/>
            <person name="Young S."/>
            <person name="Zeng Q."/>
            <person name="Koehrsen M."/>
            <person name="Alvarado L."/>
            <person name="Berlin A."/>
            <person name="Chapman S.B."/>
            <person name="Chen Z."/>
            <person name="Freedman E."/>
            <person name="Gellesch M."/>
            <person name="Goldberg J."/>
            <person name="Griggs A."/>
            <person name="Gujja S."/>
            <person name="Heilman E.R."/>
            <person name="Heiman D."/>
            <person name="Hepburn T."/>
            <person name="Howarth C."/>
            <person name="Jen D."/>
            <person name="Larson L."/>
            <person name="Mehta T."/>
            <person name="Neiman D."/>
            <person name="Pearson M."/>
            <person name="Roberts A."/>
            <person name="Saif S."/>
            <person name="Shea T."/>
            <person name="Shenoy N."/>
            <person name="Sisk P."/>
            <person name="Stolte C."/>
            <person name="Sykes S."/>
            <person name="Walk T."/>
            <person name="White J."/>
            <person name="Yandava C."/>
            <person name="Haas B."/>
            <person name="Nusbaum C."/>
            <person name="Birren B."/>
        </authorList>
    </citation>
    <scope>NUCLEOTIDE SEQUENCE</scope>
    <source>
        <strain evidence="9">ATCC 64411</strain>
    </source>
</reference>
<dbReference type="OrthoDB" id="3934549at2759"/>
<keyword evidence="2 7" id="KW-0812">Transmembrane</keyword>
<dbReference type="Proteomes" id="UP000011715">
    <property type="component" value="Unassembled WGS sequence"/>
</dbReference>
<dbReference type="OMA" id="NIAFCIC"/>
<name>A0A0C4DK04_MAGP6</name>
<keyword evidence="4 7" id="KW-0472">Membrane</keyword>
<dbReference type="PANTHER" id="PTHR33048:SF155">
    <property type="entry name" value="INTEGRAL MEMBRANE PROTEIN"/>
    <property type="match status" value="1"/>
</dbReference>
<dbReference type="AlphaFoldDB" id="A0A0C4DK04"/>
<feature type="transmembrane region" description="Helical" evidence="7">
    <location>
        <begin position="116"/>
        <end position="137"/>
    </location>
</feature>